<dbReference type="Proteomes" id="UP000030700">
    <property type="component" value="Unassembled WGS sequence"/>
</dbReference>
<comment type="similarity">
    <text evidence="4">Belongs to the zinc-containing alcohol dehydrogenase family.</text>
</comment>
<dbReference type="AlphaFoldDB" id="A0A0S6VUL4"/>
<dbReference type="PANTHER" id="PTHR43401">
    <property type="entry name" value="L-THREONINE 3-DEHYDROGENASE"/>
    <property type="match status" value="1"/>
</dbReference>
<keyword evidence="3" id="KW-0560">Oxidoreductase</keyword>
<dbReference type="Gene3D" id="3.90.180.10">
    <property type="entry name" value="Medium-chain alcohol dehydrogenases, catalytic domain"/>
    <property type="match status" value="1"/>
</dbReference>
<dbReference type="InterPro" id="IPR002328">
    <property type="entry name" value="ADH_Zn_CS"/>
</dbReference>
<feature type="domain" description="Enoyl reductase (ER)" evidence="5">
    <location>
        <begin position="13"/>
        <end position="339"/>
    </location>
</feature>
<evidence type="ECO:0000259" key="5">
    <source>
        <dbReference type="SMART" id="SM00829"/>
    </source>
</evidence>
<name>A0A0S6VUL4_9BACT</name>
<keyword evidence="1 4" id="KW-0479">Metal-binding</keyword>
<dbReference type="InterPro" id="IPR013154">
    <property type="entry name" value="ADH-like_N"/>
</dbReference>
<sequence length="343" mass="36860">MTMQTMRVPVFQGEGRLEYEDRPIPQIERPDDVVVKIHACGICGTDLNILAVPPAHKAAPGLIIGHEGVGEVTQVGAAVTTLKPGDRVVIAPRLTCGLCYYCRRGLDNQCTNYQSIGTTVDGAFAPYLRTSERALFKVSRDVAIDDAIFFEPLSCAVGAAARAPIQAGSSVAIIGGGPMGLIFAQLYRALGAGRVMVADIAPYRLNFAKQIGVDAALNPSEVDLVSSVQQLTEVGADVVIDAVGNQMGAAIKLARRGGQVVLFGLRPHDNPAVNQYTITRYDLTIHGAFVGLKPFQQTIRLLESQRMRPSELITHRLPLSELTRGVELMRSGQAMKVVVTNED</sequence>
<dbReference type="GO" id="GO:0016491">
    <property type="term" value="F:oxidoreductase activity"/>
    <property type="evidence" value="ECO:0007669"/>
    <property type="project" value="UniProtKB-KW"/>
</dbReference>
<dbReference type="EMBL" id="DF820455">
    <property type="protein sequence ID" value="GAK48913.1"/>
    <property type="molecule type" value="Genomic_DNA"/>
</dbReference>
<evidence type="ECO:0000313" key="6">
    <source>
        <dbReference type="EMBL" id="GAK48913.1"/>
    </source>
</evidence>
<dbReference type="InterPro" id="IPR011032">
    <property type="entry name" value="GroES-like_sf"/>
</dbReference>
<dbReference type="GO" id="GO:0008270">
    <property type="term" value="F:zinc ion binding"/>
    <property type="evidence" value="ECO:0007669"/>
    <property type="project" value="InterPro"/>
</dbReference>
<dbReference type="SUPFAM" id="SSF50129">
    <property type="entry name" value="GroES-like"/>
    <property type="match status" value="1"/>
</dbReference>
<accession>A0A0S6VUL4</accession>
<keyword evidence="2 4" id="KW-0862">Zinc</keyword>
<dbReference type="Gene3D" id="3.40.50.720">
    <property type="entry name" value="NAD(P)-binding Rossmann-like Domain"/>
    <property type="match status" value="1"/>
</dbReference>
<protein>
    <submittedName>
        <fullName evidence="6">Alcohol dehydrogenase GroES domain protein</fullName>
    </submittedName>
</protein>
<evidence type="ECO:0000256" key="4">
    <source>
        <dbReference type="RuleBase" id="RU361277"/>
    </source>
</evidence>
<dbReference type="STRING" id="1499966.U14_00124"/>
<keyword evidence="7" id="KW-1185">Reference proteome</keyword>
<dbReference type="InterPro" id="IPR020843">
    <property type="entry name" value="ER"/>
</dbReference>
<evidence type="ECO:0000256" key="1">
    <source>
        <dbReference type="ARBA" id="ARBA00022723"/>
    </source>
</evidence>
<dbReference type="SMART" id="SM00829">
    <property type="entry name" value="PKS_ER"/>
    <property type="match status" value="1"/>
</dbReference>
<comment type="cofactor">
    <cofactor evidence="4">
        <name>Zn(2+)</name>
        <dbReference type="ChEBI" id="CHEBI:29105"/>
    </cofactor>
</comment>
<evidence type="ECO:0000256" key="2">
    <source>
        <dbReference type="ARBA" id="ARBA00022833"/>
    </source>
</evidence>
<evidence type="ECO:0000256" key="3">
    <source>
        <dbReference type="ARBA" id="ARBA00023002"/>
    </source>
</evidence>
<organism evidence="6 7">
    <name type="scientific">Candidatus Moduliflexus flocculans</name>
    <dbReference type="NCBI Taxonomy" id="1499966"/>
    <lineage>
        <taxon>Bacteria</taxon>
        <taxon>Candidatus Moduliflexota</taxon>
        <taxon>Candidatus Moduliflexia</taxon>
        <taxon>Candidatus Moduliflexales</taxon>
        <taxon>Candidatus Moduliflexaceae</taxon>
    </lineage>
</organism>
<proteinExistence type="inferred from homology"/>
<dbReference type="InterPro" id="IPR036291">
    <property type="entry name" value="NAD(P)-bd_dom_sf"/>
</dbReference>
<dbReference type="PANTHER" id="PTHR43401:SF2">
    <property type="entry name" value="L-THREONINE 3-DEHYDROGENASE"/>
    <property type="match status" value="1"/>
</dbReference>
<dbReference type="HOGENOM" id="CLU_026673_11_0_0"/>
<dbReference type="Pfam" id="PF00107">
    <property type="entry name" value="ADH_zinc_N"/>
    <property type="match status" value="1"/>
</dbReference>
<dbReference type="PROSITE" id="PS00059">
    <property type="entry name" value="ADH_ZINC"/>
    <property type="match status" value="1"/>
</dbReference>
<dbReference type="InterPro" id="IPR013149">
    <property type="entry name" value="ADH-like_C"/>
</dbReference>
<dbReference type="Pfam" id="PF08240">
    <property type="entry name" value="ADH_N"/>
    <property type="match status" value="1"/>
</dbReference>
<dbReference type="SUPFAM" id="SSF51735">
    <property type="entry name" value="NAD(P)-binding Rossmann-fold domains"/>
    <property type="match status" value="1"/>
</dbReference>
<gene>
    <name evidence="6" type="ORF">U14_00124</name>
</gene>
<reference evidence="6 7" key="1">
    <citation type="journal article" date="2015" name="PeerJ">
        <title>First genomic representation of candidate bacterial phylum KSB3 points to enhanced environmental sensing as a trigger of wastewater bulking.</title>
        <authorList>
            <person name="Sekiguchi Y."/>
            <person name="Ohashi A."/>
            <person name="Parks D.H."/>
            <person name="Yamauchi T."/>
            <person name="Tyson G.W."/>
            <person name="Hugenholtz P."/>
        </authorList>
    </citation>
    <scope>NUCLEOTIDE SEQUENCE [LARGE SCALE GENOMIC DNA]</scope>
</reference>
<dbReference type="InterPro" id="IPR050129">
    <property type="entry name" value="Zn_alcohol_dh"/>
</dbReference>
<evidence type="ECO:0000313" key="7">
    <source>
        <dbReference type="Proteomes" id="UP000030700"/>
    </source>
</evidence>